<protein>
    <submittedName>
        <fullName evidence="2">Uncharacterized protein</fullName>
    </submittedName>
</protein>
<organism evidence="2 3">
    <name type="scientific">Angustibacter aerolatus</name>
    <dbReference type="NCBI Taxonomy" id="1162965"/>
    <lineage>
        <taxon>Bacteria</taxon>
        <taxon>Bacillati</taxon>
        <taxon>Actinomycetota</taxon>
        <taxon>Actinomycetes</taxon>
        <taxon>Kineosporiales</taxon>
        <taxon>Kineosporiaceae</taxon>
    </lineage>
</organism>
<evidence type="ECO:0000313" key="2">
    <source>
        <dbReference type="EMBL" id="GMA86800.1"/>
    </source>
</evidence>
<name>A0ABQ6JIZ9_9ACTN</name>
<keyword evidence="3" id="KW-1185">Reference proteome</keyword>
<dbReference type="Proteomes" id="UP001157017">
    <property type="component" value="Unassembled WGS sequence"/>
</dbReference>
<sequence>MMRPSATRATSTPRTTGSPSGGPNAQDWWPRLVVHQRRPLGAEHEARRVVEQPLRLGVERVVAGHHLVGVGEDDVGRVHPLDGGPAARVVALAEYLQQGGPHQLVDRRHVASLRSGACLDGR</sequence>
<dbReference type="EMBL" id="BSUZ01000001">
    <property type="protein sequence ID" value="GMA86800.1"/>
    <property type="molecule type" value="Genomic_DNA"/>
</dbReference>
<gene>
    <name evidence="2" type="ORF">GCM10025868_20500</name>
</gene>
<evidence type="ECO:0000256" key="1">
    <source>
        <dbReference type="SAM" id="MobiDB-lite"/>
    </source>
</evidence>
<comment type="caution">
    <text evidence="2">The sequence shown here is derived from an EMBL/GenBank/DDBJ whole genome shotgun (WGS) entry which is preliminary data.</text>
</comment>
<reference evidence="3" key="1">
    <citation type="journal article" date="2019" name="Int. J. Syst. Evol. Microbiol.">
        <title>The Global Catalogue of Microorganisms (GCM) 10K type strain sequencing project: providing services to taxonomists for standard genome sequencing and annotation.</title>
        <authorList>
            <consortium name="The Broad Institute Genomics Platform"/>
            <consortium name="The Broad Institute Genome Sequencing Center for Infectious Disease"/>
            <person name="Wu L."/>
            <person name="Ma J."/>
        </authorList>
    </citation>
    <scope>NUCLEOTIDE SEQUENCE [LARGE SCALE GENOMIC DNA]</scope>
    <source>
        <strain evidence="3">NBRC 108730</strain>
    </source>
</reference>
<feature type="compositionally biased region" description="Low complexity" evidence="1">
    <location>
        <begin position="1"/>
        <end position="23"/>
    </location>
</feature>
<accession>A0ABQ6JIZ9</accession>
<proteinExistence type="predicted"/>
<feature type="region of interest" description="Disordered" evidence="1">
    <location>
        <begin position="1"/>
        <end position="30"/>
    </location>
</feature>
<evidence type="ECO:0000313" key="3">
    <source>
        <dbReference type="Proteomes" id="UP001157017"/>
    </source>
</evidence>